<accession>A0A4Q9PSX0</accession>
<evidence type="ECO:0000313" key="1">
    <source>
        <dbReference type="EMBL" id="TBU57533.1"/>
    </source>
</evidence>
<dbReference type="Proteomes" id="UP000292082">
    <property type="component" value="Unassembled WGS sequence"/>
</dbReference>
<sequence length="168" mass="18590">MLTGQNAGCQLCRLLVDLGAADGPEAEVDFQMDQDRFNAVDEPADTQYLLVHARVAGNPDRYMTYCMYTPSPDDPAADEIVCQAPTLQVDSRLGTHQRLYRQPRYLHEAEQDEPANSRHRLFGPDNAASRDHCWPGGSLRLVPCSELCLGPGFVALYASGELLHISSR</sequence>
<evidence type="ECO:0000313" key="2">
    <source>
        <dbReference type="Proteomes" id="UP000292082"/>
    </source>
</evidence>
<name>A0A4Q9PSX0_9APHY</name>
<reference evidence="1 2" key="1">
    <citation type="submission" date="2019-01" db="EMBL/GenBank/DDBJ databases">
        <title>Draft genome sequences of three monokaryotic isolates of the white-rot basidiomycete fungus Dichomitus squalens.</title>
        <authorList>
            <consortium name="DOE Joint Genome Institute"/>
            <person name="Lopez S.C."/>
            <person name="Andreopoulos B."/>
            <person name="Pangilinan J."/>
            <person name="Lipzen A."/>
            <person name="Riley R."/>
            <person name="Ahrendt S."/>
            <person name="Ng V."/>
            <person name="Barry K."/>
            <person name="Daum C."/>
            <person name="Grigoriev I.V."/>
            <person name="Hilden K.S."/>
            <person name="Makela M.R."/>
            <person name="de Vries R.P."/>
        </authorList>
    </citation>
    <scope>NUCLEOTIDE SEQUENCE [LARGE SCALE GENOMIC DNA]</scope>
    <source>
        <strain evidence="1 2">CBS 464.89</strain>
    </source>
</reference>
<keyword evidence="2" id="KW-1185">Reference proteome</keyword>
<protein>
    <submittedName>
        <fullName evidence="1">Uncharacterized protein</fullName>
    </submittedName>
</protein>
<dbReference type="EMBL" id="ML145136">
    <property type="protein sequence ID" value="TBU57533.1"/>
    <property type="molecule type" value="Genomic_DNA"/>
</dbReference>
<organism evidence="1 2">
    <name type="scientific">Dichomitus squalens</name>
    <dbReference type="NCBI Taxonomy" id="114155"/>
    <lineage>
        <taxon>Eukaryota</taxon>
        <taxon>Fungi</taxon>
        <taxon>Dikarya</taxon>
        <taxon>Basidiomycota</taxon>
        <taxon>Agaricomycotina</taxon>
        <taxon>Agaricomycetes</taxon>
        <taxon>Polyporales</taxon>
        <taxon>Polyporaceae</taxon>
        <taxon>Dichomitus</taxon>
    </lineage>
</organism>
<proteinExistence type="predicted"/>
<dbReference type="AlphaFoldDB" id="A0A4Q9PSX0"/>
<gene>
    <name evidence="1" type="ORF">BD310DRAFT_907126</name>
</gene>